<keyword evidence="2" id="KW-0808">Transferase</keyword>
<dbReference type="InterPro" id="IPR000182">
    <property type="entry name" value="GNAT_dom"/>
</dbReference>
<keyword evidence="3" id="KW-1185">Reference proteome</keyword>
<evidence type="ECO:0000313" key="2">
    <source>
        <dbReference type="EMBL" id="SPT68868.1"/>
    </source>
</evidence>
<dbReference type="Gene3D" id="3.40.630.30">
    <property type="match status" value="1"/>
</dbReference>
<dbReference type="Pfam" id="PF13302">
    <property type="entry name" value="Acetyltransf_3"/>
    <property type="match status" value="1"/>
</dbReference>
<dbReference type="RefSeq" id="WP_113743083.1">
    <property type="nucleotide sequence ID" value="NZ_UAPV01000001.1"/>
</dbReference>
<dbReference type="Proteomes" id="UP000250086">
    <property type="component" value="Unassembled WGS sequence"/>
</dbReference>
<dbReference type="AlphaFoldDB" id="A0A2X0VHA3"/>
<proteinExistence type="predicted"/>
<evidence type="ECO:0000313" key="3">
    <source>
        <dbReference type="Proteomes" id="UP000250086"/>
    </source>
</evidence>
<dbReference type="InterPro" id="IPR016181">
    <property type="entry name" value="Acyl_CoA_acyltransferase"/>
</dbReference>
<organism evidence="2 3">
    <name type="scientific">Anaerobiospirillum thomasii</name>
    <dbReference type="NCBI Taxonomy" id="179995"/>
    <lineage>
        <taxon>Bacteria</taxon>
        <taxon>Pseudomonadati</taxon>
        <taxon>Pseudomonadota</taxon>
        <taxon>Gammaproteobacteria</taxon>
        <taxon>Aeromonadales</taxon>
        <taxon>Succinivibrionaceae</taxon>
        <taxon>Anaerobiospirillum</taxon>
    </lineage>
</organism>
<accession>A0A2X0VHA3</accession>
<dbReference type="EMBL" id="UAPV01000001">
    <property type="protein sequence ID" value="SPT68868.1"/>
    <property type="molecule type" value="Genomic_DNA"/>
</dbReference>
<dbReference type="SUPFAM" id="SSF55729">
    <property type="entry name" value="Acyl-CoA N-acyltransferases (Nat)"/>
    <property type="match status" value="1"/>
</dbReference>
<protein>
    <submittedName>
        <fullName evidence="2">Pseudaminic acid biosynthesis N-acetyl transferase</fullName>
    </submittedName>
</protein>
<gene>
    <name evidence="2" type="ORF">NCTC13093_00214</name>
</gene>
<dbReference type="GO" id="GO:0016747">
    <property type="term" value="F:acyltransferase activity, transferring groups other than amino-acyl groups"/>
    <property type="evidence" value="ECO:0007669"/>
    <property type="project" value="InterPro"/>
</dbReference>
<evidence type="ECO:0000259" key="1">
    <source>
        <dbReference type="Pfam" id="PF13302"/>
    </source>
</evidence>
<reference evidence="2 3" key="1">
    <citation type="submission" date="2018-06" db="EMBL/GenBank/DDBJ databases">
        <authorList>
            <consortium name="Pathogen Informatics"/>
            <person name="Doyle S."/>
        </authorList>
    </citation>
    <scope>NUCLEOTIDE SEQUENCE [LARGE SCALE GENOMIC DNA]</scope>
    <source>
        <strain evidence="2 3">NCTC13093</strain>
    </source>
</reference>
<feature type="domain" description="N-acetyltransferase" evidence="1">
    <location>
        <begin position="35"/>
        <end position="163"/>
    </location>
</feature>
<sequence>MSNLNFNVEKYINFSALNPSIVSAKEIRGFNISFTDVTLKDAQFILSLRTDTIKNKYLSKTENDIKKQEEWIADYLKKQREAYFIIRDKEHQPIGTVRLYDNIGTSFCWGSWILVDGCSKFAAIESALMIYNYAIYLGFDRAHIDVRNNNTSVIKFHENFGAKLIKKDEIDSFYSIDRDSINKSLNRFKRFLPNGIFILR</sequence>
<name>A0A2X0VHA3_9GAMM</name>